<gene>
    <name evidence="1" type="ORF">Q0590_14955</name>
</gene>
<proteinExistence type="predicted"/>
<organism evidence="1 2">
    <name type="scientific">Rhodocytophaga aerolata</name>
    <dbReference type="NCBI Taxonomy" id="455078"/>
    <lineage>
        <taxon>Bacteria</taxon>
        <taxon>Pseudomonadati</taxon>
        <taxon>Bacteroidota</taxon>
        <taxon>Cytophagia</taxon>
        <taxon>Cytophagales</taxon>
        <taxon>Rhodocytophagaceae</taxon>
        <taxon>Rhodocytophaga</taxon>
    </lineage>
</organism>
<evidence type="ECO:0008006" key="3">
    <source>
        <dbReference type="Google" id="ProtNLM"/>
    </source>
</evidence>
<accession>A0ABT8R7A6</accession>
<comment type="caution">
    <text evidence="1">The sequence shown here is derived from an EMBL/GenBank/DDBJ whole genome shotgun (WGS) entry which is preliminary data.</text>
</comment>
<reference evidence="1" key="1">
    <citation type="submission" date="2023-07" db="EMBL/GenBank/DDBJ databases">
        <title>The genome sequence of Rhodocytophaga aerolata KACC 12507.</title>
        <authorList>
            <person name="Zhang X."/>
        </authorList>
    </citation>
    <scope>NUCLEOTIDE SEQUENCE</scope>
    <source>
        <strain evidence="1">KACC 12507</strain>
    </source>
</reference>
<evidence type="ECO:0000313" key="1">
    <source>
        <dbReference type="EMBL" id="MDO1447566.1"/>
    </source>
</evidence>
<sequence length="94" mass="10793">MQGVITVPKEDIGQMKFCKEDVLQDAISRKLRKYDLQRALSLGNLYHQKVTMVYKLRTGELQQVETTVWAVGEEYVILKGGVTIPVHAIERIEF</sequence>
<dbReference type="EMBL" id="JAUKPO010000007">
    <property type="protein sequence ID" value="MDO1447566.1"/>
    <property type="molecule type" value="Genomic_DNA"/>
</dbReference>
<protein>
    <recommendedName>
        <fullName evidence="3">DUF4258 domain-containing protein</fullName>
    </recommendedName>
</protein>
<name>A0ABT8R7A6_9BACT</name>
<dbReference type="RefSeq" id="WP_302038369.1">
    <property type="nucleotide sequence ID" value="NZ_JAUKPO010000007.1"/>
</dbReference>
<evidence type="ECO:0000313" key="2">
    <source>
        <dbReference type="Proteomes" id="UP001168528"/>
    </source>
</evidence>
<dbReference type="Proteomes" id="UP001168528">
    <property type="component" value="Unassembled WGS sequence"/>
</dbReference>
<keyword evidence="2" id="KW-1185">Reference proteome</keyword>